<dbReference type="Gene3D" id="1.10.10.10">
    <property type="entry name" value="Winged helix-like DNA-binding domain superfamily/Winged helix DNA-binding domain"/>
    <property type="match status" value="1"/>
</dbReference>
<evidence type="ECO:0000256" key="1">
    <source>
        <dbReference type="ARBA" id="ARBA00009437"/>
    </source>
</evidence>
<dbReference type="InterPro" id="IPR005119">
    <property type="entry name" value="LysR_subst-bd"/>
</dbReference>
<dbReference type="PANTHER" id="PTHR30419">
    <property type="entry name" value="HTH-TYPE TRANSCRIPTIONAL REGULATOR YBHD"/>
    <property type="match status" value="1"/>
</dbReference>
<keyword evidence="3" id="KW-0238">DNA-binding</keyword>
<evidence type="ECO:0000256" key="3">
    <source>
        <dbReference type="ARBA" id="ARBA00023125"/>
    </source>
</evidence>
<dbReference type="InterPro" id="IPR050950">
    <property type="entry name" value="HTH-type_LysR_regulators"/>
</dbReference>
<protein>
    <submittedName>
        <fullName evidence="6">LysR family transcriptional regulator</fullName>
    </submittedName>
</protein>
<name>A0ABT2RVJ9_9FIRM</name>
<organism evidence="6 7">
    <name type="scientific">Laedolimicola ammoniilytica</name>
    <dbReference type="NCBI Taxonomy" id="2981771"/>
    <lineage>
        <taxon>Bacteria</taxon>
        <taxon>Bacillati</taxon>
        <taxon>Bacillota</taxon>
        <taxon>Clostridia</taxon>
        <taxon>Lachnospirales</taxon>
        <taxon>Lachnospiraceae</taxon>
        <taxon>Laedolimicola</taxon>
    </lineage>
</organism>
<keyword evidence="2" id="KW-0805">Transcription regulation</keyword>
<gene>
    <name evidence="6" type="ORF">OCV63_05465</name>
</gene>
<accession>A0ABT2RVJ9</accession>
<comment type="similarity">
    <text evidence="1">Belongs to the LysR transcriptional regulatory family.</text>
</comment>
<evidence type="ECO:0000313" key="6">
    <source>
        <dbReference type="EMBL" id="MCU6696344.1"/>
    </source>
</evidence>
<evidence type="ECO:0000259" key="5">
    <source>
        <dbReference type="PROSITE" id="PS50931"/>
    </source>
</evidence>
<evidence type="ECO:0000256" key="2">
    <source>
        <dbReference type="ARBA" id="ARBA00023015"/>
    </source>
</evidence>
<dbReference type="InterPro" id="IPR036390">
    <property type="entry name" value="WH_DNA-bd_sf"/>
</dbReference>
<dbReference type="EMBL" id="JAOQKC010000005">
    <property type="protein sequence ID" value="MCU6696344.1"/>
    <property type="molecule type" value="Genomic_DNA"/>
</dbReference>
<dbReference type="Proteomes" id="UP001652461">
    <property type="component" value="Unassembled WGS sequence"/>
</dbReference>
<dbReference type="InterPro" id="IPR000847">
    <property type="entry name" value="LysR_HTH_N"/>
</dbReference>
<dbReference type="InterPro" id="IPR036388">
    <property type="entry name" value="WH-like_DNA-bd_sf"/>
</dbReference>
<proteinExistence type="inferred from homology"/>
<dbReference type="CDD" id="cd05466">
    <property type="entry name" value="PBP2_LTTR_substrate"/>
    <property type="match status" value="1"/>
</dbReference>
<evidence type="ECO:0000256" key="4">
    <source>
        <dbReference type="ARBA" id="ARBA00023163"/>
    </source>
</evidence>
<sequence length="316" mass="36142">MFRGMEYVYAVYQEKSISRAAERLCISQPSLSANIKRIEGKVGYPLFDRSTKPLSLTECGEKYIQSIEKIMAVENEFADYVNDWGELKTGRLVLGGSSLFASWVLPGLIGRFSARYPKVHVELVEESTAELARLLQQGRIDMMLDNCKLDPKLFDHAIYREETLFLAVPYKFPAIREASPYIVSREMIVTGGWKDESVKPVPLELFAREPFVMLKPENDTRKRAVEILQTAGITPDISLELDQQLTSYHVVCSGLGVAFVSDTLIREVPARPDVVYFKLPEARRSRRLRFYWKAGRYRTRAMEEFLKHTTTPAPQT</sequence>
<dbReference type="SUPFAM" id="SSF53850">
    <property type="entry name" value="Periplasmic binding protein-like II"/>
    <property type="match status" value="1"/>
</dbReference>
<dbReference type="RefSeq" id="WP_158362535.1">
    <property type="nucleotide sequence ID" value="NZ_JAOQKC010000005.1"/>
</dbReference>
<dbReference type="Pfam" id="PF03466">
    <property type="entry name" value="LysR_substrate"/>
    <property type="match status" value="2"/>
</dbReference>
<dbReference type="Pfam" id="PF00126">
    <property type="entry name" value="HTH_1"/>
    <property type="match status" value="1"/>
</dbReference>
<dbReference type="Gene3D" id="3.40.190.290">
    <property type="match status" value="1"/>
</dbReference>
<comment type="caution">
    <text evidence="6">The sequence shown here is derived from an EMBL/GenBank/DDBJ whole genome shotgun (WGS) entry which is preliminary data.</text>
</comment>
<keyword evidence="4" id="KW-0804">Transcription</keyword>
<reference evidence="6 7" key="1">
    <citation type="journal article" date="2021" name="ISME Commun">
        <title>Automated analysis of genomic sequences facilitates high-throughput and comprehensive description of bacteria.</title>
        <authorList>
            <person name="Hitch T.C.A."/>
        </authorList>
    </citation>
    <scope>NUCLEOTIDE SEQUENCE [LARGE SCALE GENOMIC DNA]</scope>
    <source>
        <strain evidence="6 7">Sanger_04</strain>
    </source>
</reference>
<keyword evidence="7" id="KW-1185">Reference proteome</keyword>
<evidence type="ECO:0000313" key="7">
    <source>
        <dbReference type="Proteomes" id="UP001652461"/>
    </source>
</evidence>
<dbReference type="PRINTS" id="PR00039">
    <property type="entry name" value="HTHLYSR"/>
</dbReference>
<dbReference type="PROSITE" id="PS50931">
    <property type="entry name" value="HTH_LYSR"/>
    <property type="match status" value="1"/>
</dbReference>
<feature type="domain" description="HTH lysR-type" evidence="5">
    <location>
        <begin position="1"/>
        <end position="57"/>
    </location>
</feature>
<dbReference type="SUPFAM" id="SSF46785">
    <property type="entry name" value="Winged helix' DNA-binding domain"/>
    <property type="match status" value="1"/>
</dbReference>